<evidence type="ECO:0000256" key="4">
    <source>
        <dbReference type="ARBA" id="ARBA00022759"/>
    </source>
</evidence>
<keyword evidence="6" id="KW-0695">RNA-directed DNA polymerase</keyword>
<name>A0A8T0F4X4_ARGBR</name>
<comment type="caution">
    <text evidence="8">The sequence shown here is derived from an EMBL/GenBank/DDBJ whole genome shotgun (WGS) entry which is preliminary data.</text>
</comment>
<keyword evidence="1" id="KW-0808">Transferase</keyword>
<dbReference type="GO" id="GO:0003964">
    <property type="term" value="F:RNA-directed DNA polymerase activity"/>
    <property type="evidence" value="ECO:0007669"/>
    <property type="project" value="UniProtKB-KW"/>
</dbReference>
<keyword evidence="3" id="KW-0540">Nuclease</keyword>
<accession>A0A8T0F4X4</accession>
<feature type="domain" description="Reverse transcriptase RNase H-like" evidence="7">
    <location>
        <begin position="109"/>
        <end position="199"/>
    </location>
</feature>
<dbReference type="GO" id="GO:0004519">
    <property type="term" value="F:endonuclease activity"/>
    <property type="evidence" value="ECO:0007669"/>
    <property type="project" value="UniProtKB-KW"/>
</dbReference>
<keyword evidence="5" id="KW-0378">Hydrolase</keyword>
<keyword evidence="2" id="KW-0548">Nucleotidyltransferase</keyword>
<keyword evidence="9" id="KW-1185">Reference proteome</keyword>
<dbReference type="AlphaFoldDB" id="A0A8T0F4X4"/>
<proteinExistence type="predicted"/>
<evidence type="ECO:0000256" key="2">
    <source>
        <dbReference type="ARBA" id="ARBA00022695"/>
    </source>
</evidence>
<sequence length="224" mass="25041">MGRRLIKYIGEKLGIGFDLDKKRVWEKNPGKLVGTSRGDHCPVVSWPGGKGPISGPTSQAIAPLGPARSVGGKFGANVFAAWVWFTEASSRKPTSPSFSRLQSAIYFAYGMGVFLSQITGDNQEHPIIYLSRKFSEVEKKYCVSEKECAVIIFGIQRLKHYLDGPAFTIVTDHNPLTWLKTNVSRNFRILRWSLALQPYNFTITHRKGTQHKNADALSRIPTLM</sequence>
<dbReference type="GO" id="GO:0016787">
    <property type="term" value="F:hydrolase activity"/>
    <property type="evidence" value="ECO:0007669"/>
    <property type="project" value="UniProtKB-KW"/>
</dbReference>
<dbReference type="EMBL" id="JABXBU010000030">
    <property type="protein sequence ID" value="KAF8784480.1"/>
    <property type="molecule type" value="Genomic_DNA"/>
</dbReference>
<gene>
    <name evidence="8" type="ORF">HNY73_010154</name>
</gene>
<evidence type="ECO:0000313" key="8">
    <source>
        <dbReference type="EMBL" id="KAF8784480.1"/>
    </source>
</evidence>
<dbReference type="Pfam" id="PF17917">
    <property type="entry name" value="RT_RNaseH"/>
    <property type="match status" value="1"/>
</dbReference>
<evidence type="ECO:0000256" key="3">
    <source>
        <dbReference type="ARBA" id="ARBA00022722"/>
    </source>
</evidence>
<dbReference type="Proteomes" id="UP000807504">
    <property type="component" value="Unassembled WGS sequence"/>
</dbReference>
<evidence type="ECO:0000313" key="9">
    <source>
        <dbReference type="Proteomes" id="UP000807504"/>
    </source>
</evidence>
<dbReference type="PANTHER" id="PTHR34072">
    <property type="entry name" value="ENZYMATIC POLYPROTEIN-RELATED"/>
    <property type="match status" value="1"/>
</dbReference>
<dbReference type="InterPro" id="IPR043502">
    <property type="entry name" value="DNA/RNA_pol_sf"/>
</dbReference>
<protein>
    <submittedName>
        <fullName evidence="8">Retrovirus-related Pol polyprotein like</fullName>
    </submittedName>
</protein>
<dbReference type="CDD" id="cd09274">
    <property type="entry name" value="RNase_HI_RT_Ty3"/>
    <property type="match status" value="1"/>
</dbReference>
<dbReference type="InterPro" id="IPR041373">
    <property type="entry name" value="RT_RNaseH"/>
</dbReference>
<dbReference type="PANTHER" id="PTHR34072:SF52">
    <property type="entry name" value="RIBONUCLEASE H"/>
    <property type="match status" value="1"/>
</dbReference>
<keyword evidence="4" id="KW-0255">Endonuclease</keyword>
<evidence type="ECO:0000256" key="5">
    <source>
        <dbReference type="ARBA" id="ARBA00022801"/>
    </source>
</evidence>
<evidence type="ECO:0000259" key="7">
    <source>
        <dbReference type="Pfam" id="PF17917"/>
    </source>
</evidence>
<evidence type="ECO:0000256" key="6">
    <source>
        <dbReference type="ARBA" id="ARBA00022918"/>
    </source>
</evidence>
<reference evidence="8" key="2">
    <citation type="submission" date="2020-06" db="EMBL/GenBank/DDBJ databases">
        <authorList>
            <person name="Sheffer M."/>
        </authorList>
    </citation>
    <scope>NUCLEOTIDE SEQUENCE</scope>
</reference>
<evidence type="ECO:0000256" key="1">
    <source>
        <dbReference type="ARBA" id="ARBA00022679"/>
    </source>
</evidence>
<dbReference type="SUPFAM" id="SSF56672">
    <property type="entry name" value="DNA/RNA polymerases"/>
    <property type="match status" value="1"/>
</dbReference>
<organism evidence="8 9">
    <name type="scientific">Argiope bruennichi</name>
    <name type="common">Wasp spider</name>
    <name type="synonym">Aranea bruennichi</name>
    <dbReference type="NCBI Taxonomy" id="94029"/>
    <lineage>
        <taxon>Eukaryota</taxon>
        <taxon>Metazoa</taxon>
        <taxon>Ecdysozoa</taxon>
        <taxon>Arthropoda</taxon>
        <taxon>Chelicerata</taxon>
        <taxon>Arachnida</taxon>
        <taxon>Araneae</taxon>
        <taxon>Araneomorphae</taxon>
        <taxon>Entelegynae</taxon>
        <taxon>Araneoidea</taxon>
        <taxon>Araneidae</taxon>
        <taxon>Argiope</taxon>
    </lineage>
</organism>
<reference evidence="8" key="1">
    <citation type="journal article" date="2020" name="bioRxiv">
        <title>Chromosome-level reference genome of the European wasp spider Argiope bruennichi: a resource for studies on range expansion and evolutionary adaptation.</title>
        <authorList>
            <person name="Sheffer M.M."/>
            <person name="Hoppe A."/>
            <person name="Krehenwinkel H."/>
            <person name="Uhl G."/>
            <person name="Kuss A.W."/>
            <person name="Jensen L."/>
            <person name="Jensen C."/>
            <person name="Gillespie R.G."/>
            <person name="Hoff K.J."/>
            <person name="Prost S."/>
        </authorList>
    </citation>
    <scope>NUCLEOTIDE SEQUENCE</scope>
</reference>